<evidence type="ECO:0000313" key="2">
    <source>
        <dbReference type="EMBL" id="KAK1345022.1"/>
    </source>
</evidence>
<dbReference type="EMBL" id="JAULJE010000003">
    <property type="protein sequence ID" value="KAK1345022.1"/>
    <property type="molecule type" value="Genomic_DNA"/>
</dbReference>
<accession>A0AA40I8K1</accession>
<organism evidence="2 3">
    <name type="scientific">Cnephaeus nilssonii</name>
    <name type="common">Northern bat</name>
    <name type="synonym">Eptesicus nilssonii</name>
    <dbReference type="NCBI Taxonomy" id="3371016"/>
    <lineage>
        <taxon>Eukaryota</taxon>
        <taxon>Metazoa</taxon>
        <taxon>Chordata</taxon>
        <taxon>Craniata</taxon>
        <taxon>Vertebrata</taxon>
        <taxon>Euteleostomi</taxon>
        <taxon>Mammalia</taxon>
        <taxon>Eutheria</taxon>
        <taxon>Laurasiatheria</taxon>
        <taxon>Chiroptera</taxon>
        <taxon>Yangochiroptera</taxon>
        <taxon>Vespertilionidae</taxon>
        <taxon>Cnephaeus</taxon>
    </lineage>
</organism>
<dbReference type="Proteomes" id="UP001177744">
    <property type="component" value="Unassembled WGS sequence"/>
</dbReference>
<evidence type="ECO:0000313" key="3">
    <source>
        <dbReference type="Proteomes" id="UP001177744"/>
    </source>
</evidence>
<feature type="region of interest" description="Disordered" evidence="1">
    <location>
        <begin position="174"/>
        <end position="210"/>
    </location>
</feature>
<gene>
    <name evidence="2" type="ORF">QTO34_013726</name>
</gene>
<evidence type="ECO:0000256" key="1">
    <source>
        <dbReference type="SAM" id="MobiDB-lite"/>
    </source>
</evidence>
<protein>
    <submittedName>
        <fullName evidence="2">Uncharacterized protein</fullName>
    </submittedName>
</protein>
<sequence>MPALWSGRRLHMAASIRCPLRPGLWVWEAPAQGVHSQLSAKAPAVGLGGASTGRQDQLPAEARAVGLGGDCARPAQSAAHSGPGIGPVSFLVSDLRIYHNNSQKRPWALASEDQPAPPPANGEFSCRAVGKRKLLPNDPVFLEPHEEGPSAGNTTYIMECDICHDVVISGGKLVHNSNSDAEQGEVEKPSGTIRASSHRSHPLRVPSDRDRCWTPAVGASTALVPAAGVSGADSGSGYKRQLLVLIVPQEQGELGNP</sequence>
<dbReference type="AlphaFoldDB" id="A0AA40I8K1"/>
<keyword evidence="3" id="KW-1185">Reference proteome</keyword>
<reference evidence="2" key="1">
    <citation type="submission" date="2023-06" db="EMBL/GenBank/DDBJ databases">
        <title>Reference genome for the Northern bat (Eptesicus nilssonii), a most northern bat species.</title>
        <authorList>
            <person name="Laine V.N."/>
            <person name="Pulliainen A.T."/>
            <person name="Lilley T.M."/>
        </authorList>
    </citation>
    <scope>NUCLEOTIDE SEQUENCE</scope>
    <source>
        <strain evidence="2">BLF_Eptnil</strain>
        <tissue evidence="2">Kidney</tissue>
    </source>
</reference>
<comment type="caution">
    <text evidence="2">The sequence shown here is derived from an EMBL/GenBank/DDBJ whole genome shotgun (WGS) entry which is preliminary data.</text>
</comment>
<proteinExistence type="predicted"/>
<name>A0AA40I8K1_CNENI</name>